<proteinExistence type="predicted"/>
<reference evidence="1" key="1">
    <citation type="journal article" date="2015" name="Nature">
        <title>Complex archaea that bridge the gap between prokaryotes and eukaryotes.</title>
        <authorList>
            <person name="Spang A."/>
            <person name="Saw J.H."/>
            <person name="Jorgensen S.L."/>
            <person name="Zaremba-Niedzwiedzka K."/>
            <person name="Martijn J."/>
            <person name="Lind A.E."/>
            <person name="van Eijk R."/>
            <person name="Schleper C."/>
            <person name="Guy L."/>
            <person name="Ettema T.J."/>
        </authorList>
    </citation>
    <scope>NUCLEOTIDE SEQUENCE</scope>
</reference>
<comment type="caution">
    <text evidence="1">The sequence shown here is derived from an EMBL/GenBank/DDBJ whole genome shotgun (WGS) entry which is preliminary data.</text>
</comment>
<evidence type="ECO:0000313" key="1">
    <source>
        <dbReference type="EMBL" id="KKN62879.1"/>
    </source>
</evidence>
<name>A0A0F9S760_9ZZZZ</name>
<dbReference type="EMBL" id="LAZR01000609">
    <property type="protein sequence ID" value="KKN62879.1"/>
    <property type="molecule type" value="Genomic_DNA"/>
</dbReference>
<dbReference type="AlphaFoldDB" id="A0A0F9S760"/>
<gene>
    <name evidence="1" type="ORF">LCGC14_0507320</name>
</gene>
<accession>A0A0F9S760</accession>
<sequence>MKITLLDWSAYAFLKLLYDVEEIVRILDNGEGNWLVIPTGDDVPYNGTAYQGERAKERAKNFFLN</sequence>
<protein>
    <submittedName>
        <fullName evidence="1">Uncharacterized protein</fullName>
    </submittedName>
</protein>
<organism evidence="1">
    <name type="scientific">marine sediment metagenome</name>
    <dbReference type="NCBI Taxonomy" id="412755"/>
    <lineage>
        <taxon>unclassified sequences</taxon>
        <taxon>metagenomes</taxon>
        <taxon>ecological metagenomes</taxon>
    </lineage>
</organism>